<gene>
    <name evidence="2" type="ORF">CLV38_11345</name>
</gene>
<protein>
    <submittedName>
        <fullName evidence="2">Diamine N-acetyltransferase</fullName>
    </submittedName>
</protein>
<dbReference type="InterPro" id="IPR027455">
    <property type="entry name" value="Sper_AcTfrase_N"/>
</dbReference>
<dbReference type="GO" id="GO:0016747">
    <property type="term" value="F:acyltransferase activity, transferring groups other than amino-acyl groups"/>
    <property type="evidence" value="ECO:0007669"/>
    <property type="project" value="InterPro"/>
</dbReference>
<dbReference type="Proteomes" id="UP000238205">
    <property type="component" value="Unassembled WGS sequence"/>
</dbReference>
<dbReference type="PANTHER" id="PTHR43617">
    <property type="entry name" value="L-AMINO ACID N-ACETYLTRANSFERASE"/>
    <property type="match status" value="1"/>
</dbReference>
<dbReference type="CDD" id="cd04301">
    <property type="entry name" value="NAT_SF"/>
    <property type="match status" value="1"/>
</dbReference>
<dbReference type="AlphaFoldDB" id="A0A2T0W6G6"/>
<accession>A0A2T0W6G6</accession>
<dbReference type="PANTHER" id="PTHR43617:SF2">
    <property type="entry name" value="UPF0039 PROTEIN SLL0451"/>
    <property type="match status" value="1"/>
</dbReference>
<dbReference type="InterPro" id="IPR016181">
    <property type="entry name" value="Acyl_CoA_acyltransferase"/>
</dbReference>
<keyword evidence="2" id="KW-0808">Transferase</keyword>
<comment type="caution">
    <text evidence="2">The sequence shown here is derived from an EMBL/GenBank/DDBJ whole genome shotgun (WGS) entry which is preliminary data.</text>
</comment>
<dbReference type="PROSITE" id="PS51186">
    <property type="entry name" value="GNAT"/>
    <property type="match status" value="1"/>
</dbReference>
<reference evidence="2 3" key="1">
    <citation type="submission" date="2018-03" db="EMBL/GenBank/DDBJ databases">
        <title>Genomic Encyclopedia of Archaeal and Bacterial Type Strains, Phase II (KMG-II): from individual species to whole genera.</title>
        <authorList>
            <person name="Goeker M."/>
        </authorList>
    </citation>
    <scope>NUCLEOTIDE SEQUENCE [LARGE SCALE GENOMIC DNA]</scope>
    <source>
        <strain evidence="2 3">DSM 13175</strain>
    </source>
</reference>
<dbReference type="Pfam" id="PF00583">
    <property type="entry name" value="Acetyltransf_1"/>
    <property type="match status" value="1"/>
</dbReference>
<dbReference type="Gene3D" id="3.40.630.30">
    <property type="match status" value="1"/>
</dbReference>
<dbReference type="InterPro" id="IPR050276">
    <property type="entry name" value="MshD_Acetyltransferase"/>
</dbReference>
<dbReference type="InterPro" id="IPR000182">
    <property type="entry name" value="GNAT_dom"/>
</dbReference>
<evidence type="ECO:0000313" key="2">
    <source>
        <dbReference type="EMBL" id="PRY82308.1"/>
    </source>
</evidence>
<organism evidence="2 3">
    <name type="scientific">Alkalibacterium olivapovliticus</name>
    <dbReference type="NCBI Taxonomy" id="99907"/>
    <lineage>
        <taxon>Bacteria</taxon>
        <taxon>Bacillati</taxon>
        <taxon>Bacillota</taxon>
        <taxon>Bacilli</taxon>
        <taxon>Lactobacillales</taxon>
        <taxon>Carnobacteriaceae</taxon>
        <taxon>Alkalibacterium</taxon>
    </lineage>
</organism>
<proteinExistence type="predicted"/>
<evidence type="ECO:0000313" key="3">
    <source>
        <dbReference type="Proteomes" id="UP000238205"/>
    </source>
</evidence>
<evidence type="ECO:0000259" key="1">
    <source>
        <dbReference type="PROSITE" id="PS51186"/>
    </source>
</evidence>
<name>A0A2T0W6G6_9LACT</name>
<dbReference type="EMBL" id="PVTO01000013">
    <property type="protein sequence ID" value="PRY82308.1"/>
    <property type="molecule type" value="Genomic_DNA"/>
</dbReference>
<sequence length="186" mass="21967">MTKLKRLWVSIISNNRVSYKYCFSVQPKLFKEVMRMIELKPVTKHNYMTVVDLKVHPHQEDFIASNWLSLLEASYEEDKYPFAIYQEGTVVGFLMCSYYPADDAYPIDSWWLERLMIDKAHQKKGIGKEALKRFLNEFKPDENVSEIRIGADPKNEWAIKLYESFGFKQEGMVEDENVYVGDWKAE</sequence>
<dbReference type="SUPFAM" id="SSF55729">
    <property type="entry name" value="Acyl-CoA N-acyltransferases (Nat)"/>
    <property type="match status" value="1"/>
</dbReference>
<dbReference type="Gene3D" id="1.10.287.900">
    <property type="entry name" value="The crystal structure of the spermine/spermidine acetyltransferase from enterococcus faecali"/>
    <property type="match status" value="1"/>
</dbReference>
<feature type="domain" description="N-acetyltransferase" evidence="1">
    <location>
        <begin position="37"/>
        <end position="186"/>
    </location>
</feature>
<keyword evidence="3" id="KW-1185">Reference proteome</keyword>